<evidence type="ECO:0000313" key="2">
    <source>
        <dbReference type="EMBL" id="MDT8758639.1"/>
    </source>
</evidence>
<accession>A0ABU3N253</accession>
<feature type="domain" description="GyrI-like small molecule binding" evidence="1">
    <location>
        <begin position="12"/>
        <end position="84"/>
    </location>
</feature>
<dbReference type="PANTHER" id="PTHR40055">
    <property type="entry name" value="TRANSCRIPTIONAL REGULATOR YGIV-RELATED"/>
    <property type="match status" value="1"/>
</dbReference>
<proteinExistence type="predicted"/>
<sequence length="84" mass="9388">MCCPASPLPLAGVVARRIPAGRCAMVRMTGSSDNLKPAIHFLSAEWLPRSDEELRDFPVFAERVRFFPDVAENEAVTDIYLPLR</sequence>
<dbReference type="EMBL" id="JALMLT010000002">
    <property type="protein sequence ID" value="MDT8758639.1"/>
    <property type="molecule type" value="Genomic_DNA"/>
</dbReference>
<dbReference type="SUPFAM" id="SSF55136">
    <property type="entry name" value="Probable bacterial effector-binding domain"/>
    <property type="match status" value="1"/>
</dbReference>
<name>A0ABU3N253_9SPHN</name>
<comment type="caution">
    <text evidence="2">The sequence shown here is derived from an EMBL/GenBank/DDBJ whole genome shotgun (WGS) entry which is preliminary data.</text>
</comment>
<protein>
    <submittedName>
        <fullName evidence="2">GyrI-like domain-containing protein</fullName>
    </submittedName>
</protein>
<evidence type="ECO:0000259" key="1">
    <source>
        <dbReference type="Pfam" id="PF06445"/>
    </source>
</evidence>
<dbReference type="Gene3D" id="3.20.80.10">
    <property type="entry name" value="Regulatory factor, effector binding domain"/>
    <property type="match status" value="1"/>
</dbReference>
<dbReference type="PANTHER" id="PTHR40055:SF1">
    <property type="entry name" value="TRANSCRIPTIONAL REGULATOR YGIV-RELATED"/>
    <property type="match status" value="1"/>
</dbReference>
<organism evidence="2">
    <name type="scientific">Sphingomonas psychrotolerans</name>
    <dbReference type="NCBI Taxonomy" id="1327635"/>
    <lineage>
        <taxon>Bacteria</taxon>
        <taxon>Pseudomonadati</taxon>
        <taxon>Pseudomonadota</taxon>
        <taxon>Alphaproteobacteria</taxon>
        <taxon>Sphingomonadales</taxon>
        <taxon>Sphingomonadaceae</taxon>
        <taxon>Sphingomonas</taxon>
    </lineage>
</organism>
<reference evidence="2" key="1">
    <citation type="submission" date="2022-04" db="EMBL/GenBank/DDBJ databases">
        <title>Tomato heritable bacteria conferring resistance against bacterial wilt.</title>
        <authorList>
            <person name="Yin J."/>
        </authorList>
    </citation>
    <scope>NUCLEOTIDE SEQUENCE</scope>
    <source>
        <strain evidence="2">Cra20</strain>
    </source>
</reference>
<gene>
    <name evidence="2" type="ORF">MZO42_08010</name>
</gene>
<dbReference type="InterPro" id="IPR011256">
    <property type="entry name" value="Reg_factor_effector_dom_sf"/>
</dbReference>
<dbReference type="InterPro" id="IPR029442">
    <property type="entry name" value="GyrI-like"/>
</dbReference>
<dbReference type="InterPro" id="IPR050908">
    <property type="entry name" value="SmbC-like"/>
</dbReference>
<dbReference type="Pfam" id="PF06445">
    <property type="entry name" value="GyrI-like"/>
    <property type="match status" value="1"/>
</dbReference>